<accession>A0AA96J330</accession>
<sequence length="149" mass="16888">MDVLNSYFQSLQFYLVEQKQVSGATYSIYAAKISSLLADGQRYVFLFVPSALGDISKSHISMLNWDSLQTRTLQKNYDIPLQSLSFSRNKQDQLHATNRTNTATYYSSPSIHADFVLLHNPKKKSVEQFPDRLSVAQALATFSCVVRLL</sequence>
<dbReference type="EMBL" id="OR343188">
    <property type="protein sequence ID" value="WNL49800.1"/>
    <property type="molecule type" value="Genomic_DNA"/>
</dbReference>
<gene>
    <name evidence="1" type="ORF">MarFTMF_284</name>
</gene>
<organism evidence="1">
    <name type="scientific">Marseillevirus sp</name>
    <dbReference type="NCBI Taxonomy" id="2809551"/>
    <lineage>
        <taxon>Viruses</taxon>
        <taxon>Varidnaviria</taxon>
        <taxon>Bamfordvirae</taxon>
        <taxon>Nucleocytoviricota</taxon>
        <taxon>Megaviricetes</taxon>
        <taxon>Pimascovirales</taxon>
        <taxon>Pimascovirales incertae sedis</taxon>
        <taxon>Marseilleviridae</taxon>
        <taxon>Marseillevirus</taxon>
    </lineage>
</organism>
<protein>
    <submittedName>
        <fullName evidence="1">Uncharacterized protein</fullName>
    </submittedName>
</protein>
<proteinExistence type="predicted"/>
<name>A0AA96J330_9VIRU</name>
<reference evidence="1" key="1">
    <citation type="submission" date="2023-07" db="EMBL/GenBank/DDBJ databases">
        <authorList>
            <person name="Xia Y."/>
        </authorList>
    </citation>
    <scope>NUCLEOTIDE SEQUENCE</scope>
    <source>
        <strain evidence="1">F</strain>
    </source>
</reference>
<evidence type="ECO:0000313" key="1">
    <source>
        <dbReference type="EMBL" id="WNL49800.1"/>
    </source>
</evidence>